<gene>
    <name evidence="1" type="ORF">llap_10280</name>
</gene>
<reference evidence="2" key="2">
    <citation type="submission" date="2017-12" db="EMBL/GenBank/DDBJ databases">
        <title>Genome sequence of the Bar-tailed Godwit (Limosa lapponica baueri).</title>
        <authorList>
            <person name="Lima N.C.B."/>
            <person name="Parody-Merino A.M."/>
            <person name="Battley P.F."/>
            <person name="Fidler A.E."/>
            <person name="Prosdocimi F."/>
        </authorList>
    </citation>
    <scope>NUCLEOTIDE SEQUENCE [LARGE SCALE GENOMIC DNA]</scope>
</reference>
<dbReference type="EMBL" id="KZ506493">
    <property type="protein sequence ID" value="PKU39413.1"/>
    <property type="molecule type" value="Genomic_DNA"/>
</dbReference>
<protein>
    <submittedName>
        <fullName evidence="1">Uncharacterized protein</fullName>
    </submittedName>
</protein>
<sequence>MAQAASLFSVKQQEKKITAKNEDILLSHNPAKKDALLPPEMVELERILVGPKICDGKENEHEEWYVVVKSNETADTSIGIPTLSTRAFQSLVRYLWQNPEELRMAFYPQALLNSIYVTWGRIPCGLIFGYDPTLYHCVIPYKV</sequence>
<name>A0A2I0U0F4_LIMLA</name>
<evidence type="ECO:0000313" key="1">
    <source>
        <dbReference type="EMBL" id="PKU39413.1"/>
    </source>
</evidence>
<accession>A0A2I0U0F4</accession>
<organism evidence="1 2">
    <name type="scientific">Limosa lapponica baueri</name>
    <dbReference type="NCBI Taxonomy" id="1758121"/>
    <lineage>
        <taxon>Eukaryota</taxon>
        <taxon>Metazoa</taxon>
        <taxon>Chordata</taxon>
        <taxon>Craniata</taxon>
        <taxon>Vertebrata</taxon>
        <taxon>Euteleostomi</taxon>
        <taxon>Archelosauria</taxon>
        <taxon>Archosauria</taxon>
        <taxon>Dinosauria</taxon>
        <taxon>Saurischia</taxon>
        <taxon>Theropoda</taxon>
        <taxon>Coelurosauria</taxon>
        <taxon>Aves</taxon>
        <taxon>Neognathae</taxon>
        <taxon>Neoaves</taxon>
        <taxon>Charadriiformes</taxon>
        <taxon>Scolopacidae</taxon>
        <taxon>Limosa</taxon>
    </lineage>
</organism>
<dbReference type="Proteomes" id="UP000233556">
    <property type="component" value="Unassembled WGS sequence"/>
</dbReference>
<proteinExistence type="predicted"/>
<dbReference type="AlphaFoldDB" id="A0A2I0U0F4"/>
<evidence type="ECO:0000313" key="2">
    <source>
        <dbReference type="Proteomes" id="UP000233556"/>
    </source>
</evidence>
<keyword evidence="2" id="KW-1185">Reference proteome</keyword>
<reference evidence="2" key="1">
    <citation type="submission" date="2017-11" db="EMBL/GenBank/DDBJ databases">
        <authorList>
            <person name="Lima N.C."/>
            <person name="Parody-Merino A.M."/>
            <person name="Battley P.F."/>
            <person name="Fidler A.E."/>
            <person name="Prosdocimi F."/>
        </authorList>
    </citation>
    <scope>NUCLEOTIDE SEQUENCE [LARGE SCALE GENOMIC DNA]</scope>
</reference>